<dbReference type="Gene3D" id="2.102.10.10">
    <property type="entry name" value="Rieske [2Fe-2S] iron-sulphur domain"/>
    <property type="match status" value="1"/>
</dbReference>
<feature type="signal peptide" evidence="10">
    <location>
        <begin position="1"/>
        <end position="39"/>
    </location>
</feature>
<protein>
    <recommendedName>
        <fullName evidence="2">Cytochrome bc1 complex Rieske iron-sulfur subunit</fullName>
    </recommendedName>
    <alternativeName>
        <fullName evidence="8">Cytochrome bc1 reductase complex subunit QcrA</fullName>
    </alternativeName>
</protein>
<feature type="domain" description="Rieske" evidence="11">
    <location>
        <begin position="51"/>
        <end position="145"/>
    </location>
</feature>
<evidence type="ECO:0000256" key="8">
    <source>
        <dbReference type="ARBA" id="ARBA00029586"/>
    </source>
</evidence>
<keyword evidence="10" id="KW-0732">Signal</keyword>
<evidence type="ECO:0000256" key="9">
    <source>
        <dbReference type="ARBA" id="ARBA00034078"/>
    </source>
</evidence>
<evidence type="ECO:0000256" key="7">
    <source>
        <dbReference type="ARBA" id="ARBA00023157"/>
    </source>
</evidence>
<evidence type="ECO:0000313" key="13">
    <source>
        <dbReference type="Proteomes" id="UP000275069"/>
    </source>
</evidence>
<evidence type="ECO:0000256" key="3">
    <source>
        <dbReference type="ARBA" id="ARBA00022714"/>
    </source>
</evidence>
<evidence type="ECO:0000256" key="6">
    <source>
        <dbReference type="ARBA" id="ARBA00023014"/>
    </source>
</evidence>
<dbReference type="KEGG" id="gry:D7I44_00650"/>
<dbReference type="PROSITE" id="PS51318">
    <property type="entry name" value="TAT"/>
    <property type="match status" value="1"/>
</dbReference>
<feature type="chain" id="PRO_5017337343" description="Cytochrome bc1 complex Rieske iron-sulfur subunit" evidence="10">
    <location>
        <begin position="40"/>
        <end position="150"/>
    </location>
</feature>
<evidence type="ECO:0000256" key="5">
    <source>
        <dbReference type="ARBA" id="ARBA00023004"/>
    </source>
</evidence>
<keyword evidence="6" id="KW-0411">Iron-sulfur</keyword>
<dbReference type="GO" id="GO:0004497">
    <property type="term" value="F:monooxygenase activity"/>
    <property type="evidence" value="ECO:0007669"/>
    <property type="project" value="UniProtKB-ARBA"/>
</dbReference>
<dbReference type="InterPro" id="IPR014349">
    <property type="entry name" value="Rieske_Fe-S_prot"/>
</dbReference>
<comment type="cofactor">
    <cofactor evidence="9">
        <name>[2Fe-2S] cluster</name>
        <dbReference type="ChEBI" id="CHEBI:190135"/>
    </cofactor>
</comment>
<gene>
    <name evidence="12" type="ORF">D7I44_00650</name>
</gene>
<dbReference type="CDD" id="cd03467">
    <property type="entry name" value="Rieske"/>
    <property type="match status" value="1"/>
</dbReference>
<keyword evidence="4" id="KW-0479">Metal-binding</keyword>
<accession>A0A387BJ51</accession>
<dbReference type="PANTHER" id="PTHR10134">
    <property type="entry name" value="CYTOCHROME B-C1 COMPLEX SUBUNIT RIESKE, MITOCHONDRIAL"/>
    <property type="match status" value="1"/>
</dbReference>
<proteinExistence type="predicted"/>
<evidence type="ECO:0000256" key="1">
    <source>
        <dbReference type="ARBA" id="ARBA00002494"/>
    </source>
</evidence>
<evidence type="ECO:0000256" key="2">
    <source>
        <dbReference type="ARBA" id="ARBA00015816"/>
    </source>
</evidence>
<dbReference type="GO" id="GO:0046872">
    <property type="term" value="F:metal ion binding"/>
    <property type="evidence" value="ECO:0007669"/>
    <property type="project" value="UniProtKB-KW"/>
</dbReference>
<keyword evidence="3" id="KW-0001">2Fe-2S</keyword>
<dbReference type="AlphaFoldDB" id="A0A387BJ51"/>
<dbReference type="InterPro" id="IPR017941">
    <property type="entry name" value="Rieske_2Fe-2S"/>
</dbReference>
<evidence type="ECO:0000313" key="12">
    <source>
        <dbReference type="EMBL" id="AYG02184.1"/>
    </source>
</evidence>
<dbReference type="GO" id="GO:0051537">
    <property type="term" value="F:2 iron, 2 sulfur cluster binding"/>
    <property type="evidence" value="ECO:0007669"/>
    <property type="project" value="UniProtKB-KW"/>
</dbReference>
<dbReference type="RefSeq" id="WP_120787718.1">
    <property type="nucleotide sequence ID" value="NZ_CP032624.1"/>
</dbReference>
<evidence type="ECO:0000259" key="11">
    <source>
        <dbReference type="PROSITE" id="PS51296"/>
    </source>
</evidence>
<dbReference type="PROSITE" id="PS51296">
    <property type="entry name" value="RIESKE"/>
    <property type="match status" value="1"/>
</dbReference>
<dbReference type="SUPFAM" id="SSF50022">
    <property type="entry name" value="ISP domain"/>
    <property type="match status" value="1"/>
</dbReference>
<organism evidence="12 13">
    <name type="scientific">Gryllotalpicola protaetiae</name>
    <dbReference type="NCBI Taxonomy" id="2419771"/>
    <lineage>
        <taxon>Bacteria</taxon>
        <taxon>Bacillati</taxon>
        <taxon>Actinomycetota</taxon>
        <taxon>Actinomycetes</taxon>
        <taxon>Micrococcales</taxon>
        <taxon>Microbacteriaceae</taxon>
        <taxon>Gryllotalpicola</taxon>
    </lineage>
</organism>
<keyword evidence="7" id="KW-1015">Disulfide bond</keyword>
<name>A0A387BJ51_9MICO</name>
<comment type="function">
    <text evidence="1">Iron-sulfur subunit of the cytochrome bc1 complex, an essential component of the respiratory electron transport chain required for ATP synthesis. The bc1 complex catalyzes the oxidation of menaquinol and the reduction of cytochrome c in the respiratory chain. The bc1 complex operates through a Q-cycle mechanism that couples electron transfer to generation of the proton gradient that drives ATP synthesis.</text>
</comment>
<dbReference type="Pfam" id="PF00355">
    <property type="entry name" value="Rieske"/>
    <property type="match status" value="1"/>
</dbReference>
<sequence>MPAPDAPLLTRRGALGAGCAGLALGAAACLAGCSTHASAGTDDSSPSSTAPTRVPTAKVPVGGALVVSVKPYYDVVVAQPTAGTFTAHSAICTHQGCVTAVDGASLACPCHGSRFSAFTGAVQDGPATKPLVAWPFTVDGDELVIPPGKG</sequence>
<dbReference type="GO" id="GO:0016705">
    <property type="term" value="F:oxidoreductase activity, acting on paired donors, with incorporation or reduction of molecular oxygen"/>
    <property type="evidence" value="ECO:0007669"/>
    <property type="project" value="UniProtKB-ARBA"/>
</dbReference>
<dbReference type="PRINTS" id="PR00162">
    <property type="entry name" value="RIESKE"/>
</dbReference>
<dbReference type="InterPro" id="IPR036922">
    <property type="entry name" value="Rieske_2Fe-2S_sf"/>
</dbReference>
<dbReference type="InterPro" id="IPR006311">
    <property type="entry name" value="TAT_signal"/>
</dbReference>
<evidence type="ECO:0000256" key="10">
    <source>
        <dbReference type="SAM" id="SignalP"/>
    </source>
</evidence>
<keyword evidence="5" id="KW-0408">Iron</keyword>
<dbReference type="EMBL" id="CP032624">
    <property type="protein sequence ID" value="AYG02184.1"/>
    <property type="molecule type" value="Genomic_DNA"/>
</dbReference>
<dbReference type="OrthoDB" id="25106at2"/>
<keyword evidence="13" id="KW-1185">Reference proteome</keyword>
<evidence type="ECO:0000256" key="4">
    <source>
        <dbReference type="ARBA" id="ARBA00022723"/>
    </source>
</evidence>
<reference evidence="12 13" key="1">
    <citation type="submission" date="2018-09" db="EMBL/GenBank/DDBJ databases">
        <title>Genome sequencing of strain 2DFW10M-5.</title>
        <authorList>
            <person name="Heo J."/>
            <person name="Kim S.-J."/>
            <person name="Kwon S.-W."/>
        </authorList>
    </citation>
    <scope>NUCLEOTIDE SEQUENCE [LARGE SCALE GENOMIC DNA]</scope>
    <source>
        <strain evidence="12 13">2DFW10M-5</strain>
    </source>
</reference>
<dbReference type="GO" id="GO:0016020">
    <property type="term" value="C:membrane"/>
    <property type="evidence" value="ECO:0007669"/>
    <property type="project" value="InterPro"/>
</dbReference>
<dbReference type="Proteomes" id="UP000275069">
    <property type="component" value="Chromosome"/>
</dbReference>
<dbReference type="InterPro" id="IPR005805">
    <property type="entry name" value="Rieske_Fe-S_prot_C"/>
</dbReference>